<dbReference type="GeneID" id="5883007"/>
<comment type="similarity">
    <text evidence="2 10">Belongs to the class I-like SAM-binding methyltransferase superfamily. RsmB/NOP family.</text>
</comment>
<dbReference type="GO" id="GO:0016428">
    <property type="term" value="F:tRNA (cytidine-5-)-methyltransferase activity"/>
    <property type="evidence" value="ECO:0007669"/>
    <property type="project" value="InterPro"/>
</dbReference>
<evidence type="ECO:0000256" key="10">
    <source>
        <dbReference type="PROSITE-ProRule" id="PRU01023"/>
    </source>
</evidence>
<dbReference type="Pfam" id="PF25376">
    <property type="entry name" value="Pre-PUA_NSUN2"/>
    <property type="match status" value="1"/>
</dbReference>
<dbReference type="AlphaFoldDB" id="B0EIA0"/>
<accession>B0EIA0</accession>
<feature type="binding site" evidence="10">
    <location>
        <begin position="148"/>
        <end position="154"/>
    </location>
    <ligand>
        <name>S-adenosyl-L-methionine</name>
        <dbReference type="ChEBI" id="CHEBI:59789"/>
    </ligand>
</feature>
<dbReference type="RefSeq" id="XP_001737947.1">
    <property type="nucleotide sequence ID" value="XM_001737895.1"/>
</dbReference>
<dbReference type="InterPro" id="IPR018314">
    <property type="entry name" value="RsmB/NOL1/NOP2-like_CS"/>
</dbReference>
<dbReference type="Pfam" id="PF01189">
    <property type="entry name" value="Methyltr_RsmB-F"/>
    <property type="match status" value="1"/>
</dbReference>
<dbReference type="OrthoDB" id="6093671at2759"/>
<evidence type="ECO:0000256" key="6">
    <source>
        <dbReference type="ARBA" id="ARBA00022691"/>
    </source>
</evidence>
<keyword evidence="5 10" id="KW-0808">Transferase</keyword>
<organism evidence="13">
    <name type="scientific">Entamoeba dispar (strain ATCC PRA-260 / SAW760)</name>
    <dbReference type="NCBI Taxonomy" id="370354"/>
    <lineage>
        <taxon>Eukaryota</taxon>
        <taxon>Amoebozoa</taxon>
        <taxon>Evosea</taxon>
        <taxon>Archamoebae</taxon>
        <taxon>Mastigamoebida</taxon>
        <taxon>Entamoebidae</taxon>
        <taxon>Entamoeba</taxon>
    </lineage>
</organism>
<reference evidence="13" key="1">
    <citation type="submission" date="2007-12" db="EMBL/GenBank/DDBJ databases">
        <title>Annotation of Entamoeba dispar SAW760.</title>
        <authorList>
            <person name="Lorenzi H."/>
            <person name="Inman J."/>
            <person name="Schobel S."/>
            <person name="Amedeo P."/>
            <person name="Caler E."/>
        </authorList>
    </citation>
    <scope>NUCLEOTIDE SEQUENCE [LARGE SCALE GENOMIC DNA]</scope>
    <source>
        <strain evidence="13">ATCC PRA-260 / SAW760</strain>
    </source>
</reference>
<evidence type="ECO:0000256" key="1">
    <source>
        <dbReference type="ARBA" id="ARBA00004123"/>
    </source>
</evidence>
<feature type="domain" description="SAM-dependent MTase RsmB/NOP-type" evidence="11">
    <location>
        <begin position="40"/>
        <end position="370"/>
    </location>
</feature>
<keyword evidence="9" id="KW-0539">Nucleus</keyword>
<keyword evidence="6 10" id="KW-0949">S-adenosyl-L-methionine</keyword>
<dbReference type="PANTHER" id="PTHR22808:SF1">
    <property type="entry name" value="RNA CYTOSINE-C(5)-METHYLTRANSFERASE NSUN2-RELATED"/>
    <property type="match status" value="1"/>
</dbReference>
<proteinExistence type="inferred from homology"/>
<evidence type="ECO:0000259" key="11">
    <source>
        <dbReference type="PROSITE" id="PS51686"/>
    </source>
</evidence>
<dbReference type="SUPFAM" id="SSF53335">
    <property type="entry name" value="S-adenosyl-L-methionine-dependent methyltransferases"/>
    <property type="match status" value="1"/>
</dbReference>
<dbReference type="VEuPathDB" id="AmoebaDB:EDI_295310"/>
<keyword evidence="4 10" id="KW-0489">Methyltransferase</keyword>
<keyword evidence="3" id="KW-0820">tRNA-binding</keyword>
<dbReference type="InterPro" id="IPR001678">
    <property type="entry name" value="MeTrfase_RsmB-F_NOP2_dom"/>
</dbReference>
<evidence type="ECO:0000313" key="13">
    <source>
        <dbReference type="Proteomes" id="UP000008076"/>
    </source>
</evidence>
<evidence type="ECO:0000256" key="7">
    <source>
        <dbReference type="ARBA" id="ARBA00022694"/>
    </source>
</evidence>
<dbReference type="EMBL" id="DS549420">
    <property type="protein sequence ID" value="EDR25748.1"/>
    <property type="molecule type" value="Genomic_DNA"/>
</dbReference>
<dbReference type="GO" id="GO:0005737">
    <property type="term" value="C:cytoplasm"/>
    <property type="evidence" value="ECO:0007669"/>
    <property type="project" value="TreeGrafter"/>
</dbReference>
<sequence>MYSNPMQHPQRFNKYEQSSPYYEKYYKAQGIINPEEEEQFMKVMKTPLPTSFRLTKSSETFPKVNEVINKIISEIPDEYRPHTFGWCPNTYQLEVERKQIRKCEQYNALHKFMILMNESGEISRQEVVSMLPAILLDVHEGSSVLDICAAPGSKTSQLVEMVGPTGCVVANDADKQRSYLLTHQTKRLSAPHIVITNYRAQELSFNGFQFDRMLCDVPCTGDGTIRKNVDARTKWHVMNAYTLHREQLDIMKHVLCHVKVGGKFVYSTCSLNPIEDEAVVAELLRTYGDSIELIDARPLLPTLKFSEGVSEWKVFDKHFTVMKDKNDNIPITAFPPKPEEAAKFHLEYTLRILPHQQNTGGFFTAVFIKKGETLAPPPKQKKEKKYIGENGEEVIEKHPTKRRRGMAPLDEQELKPLLSTPEGEKLFESIKKFYTLSDSFPKDQLYVVGEDCLTIHYLSKTSTLLAHDIKVISGGVKMFKRHKSELVGAYRIVSEGVVTLGEYIGQDRCIEVGHEMFMKLLGEDVLLSEFKKEFKGNGCYLVKVVDGILKGNCYCGWVGRVYLSMLINKQDLDALRFLFNISAPEKKLHREIDDCLDDDQKLKKEENKEN</sequence>
<dbReference type="PROSITE" id="PS51686">
    <property type="entry name" value="SAM_MT_RSMB_NOP"/>
    <property type="match status" value="1"/>
</dbReference>
<gene>
    <name evidence="12" type="ORF">EDI_295310</name>
</gene>
<name>B0EIA0_ENTDS</name>
<feature type="binding site" evidence="10">
    <location>
        <position position="216"/>
    </location>
    <ligand>
        <name>S-adenosyl-L-methionine</name>
        <dbReference type="ChEBI" id="CHEBI:59789"/>
    </ligand>
</feature>
<protein>
    <recommendedName>
        <fullName evidence="11">SAM-dependent MTase RsmB/NOP-type domain-containing protein</fullName>
    </recommendedName>
</protein>
<dbReference type="InterPro" id="IPR023270">
    <property type="entry name" value="RCMT_NCL1"/>
</dbReference>
<dbReference type="InterPro" id="IPR057285">
    <property type="entry name" value="Pre-PUA_NSUN2"/>
</dbReference>
<keyword evidence="8 10" id="KW-0694">RNA-binding</keyword>
<dbReference type="eggNOG" id="KOG2198">
    <property type="taxonomic scope" value="Eukaryota"/>
</dbReference>
<keyword evidence="13" id="KW-1185">Reference proteome</keyword>
<keyword evidence="7" id="KW-0819">tRNA processing</keyword>
<dbReference type="PROSITE" id="PS01153">
    <property type="entry name" value="NOL1_NOP2_SUN"/>
    <property type="match status" value="1"/>
</dbReference>
<evidence type="ECO:0000256" key="2">
    <source>
        <dbReference type="ARBA" id="ARBA00007494"/>
    </source>
</evidence>
<comment type="caution">
    <text evidence="10">Lacks conserved residue(s) required for the propagation of feature annotation.</text>
</comment>
<dbReference type="InterPro" id="IPR023267">
    <property type="entry name" value="RCMT"/>
</dbReference>
<evidence type="ECO:0000256" key="3">
    <source>
        <dbReference type="ARBA" id="ARBA00022555"/>
    </source>
</evidence>
<dbReference type="KEGG" id="edi:EDI_295310"/>
<evidence type="ECO:0000256" key="5">
    <source>
        <dbReference type="ARBA" id="ARBA00022679"/>
    </source>
</evidence>
<evidence type="ECO:0000256" key="9">
    <source>
        <dbReference type="ARBA" id="ARBA00023242"/>
    </source>
</evidence>
<dbReference type="Gene3D" id="3.40.50.150">
    <property type="entry name" value="Vaccinia Virus protein VP39"/>
    <property type="match status" value="1"/>
</dbReference>
<dbReference type="GO" id="GO:0030488">
    <property type="term" value="P:tRNA methylation"/>
    <property type="evidence" value="ECO:0007669"/>
    <property type="project" value="TreeGrafter"/>
</dbReference>
<dbReference type="PRINTS" id="PR02011">
    <property type="entry name" value="RCMTNCL1"/>
</dbReference>
<comment type="subcellular location">
    <subcellularLocation>
        <location evidence="1">Nucleus</location>
    </subcellularLocation>
</comment>
<dbReference type="GO" id="GO:0005634">
    <property type="term" value="C:nucleus"/>
    <property type="evidence" value="ECO:0007669"/>
    <property type="project" value="UniProtKB-SubCell"/>
</dbReference>
<dbReference type="GO" id="GO:0000049">
    <property type="term" value="F:tRNA binding"/>
    <property type="evidence" value="ECO:0007669"/>
    <property type="project" value="UniProtKB-KW"/>
</dbReference>
<dbReference type="PANTHER" id="PTHR22808">
    <property type="entry name" value="NCL1 YEAST -RELATED NOL1/NOP2/FMU SUN DOMAIN-CONTAINING"/>
    <property type="match status" value="1"/>
</dbReference>
<feature type="active site" description="Nucleophile" evidence="10">
    <location>
        <position position="269"/>
    </location>
</feature>
<dbReference type="OMA" id="FVLTTSW"/>
<evidence type="ECO:0000256" key="8">
    <source>
        <dbReference type="ARBA" id="ARBA00022884"/>
    </source>
</evidence>
<feature type="binding site" evidence="10">
    <location>
        <position position="172"/>
    </location>
    <ligand>
        <name>S-adenosyl-L-methionine</name>
        <dbReference type="ChEBI" id="CHEBI:59789"/>
    </ligand>
</feature>
<evidence type="ECO:0000256" key="4">
    <source>
        <dbReference type="ARBA" id="ARBA00022603"/>
    </source>
</evidence>
<dbReference type="InterPro" id="IPR029063">
    <property type="entry name" value="SAM-dependent_MTases_sf"/>
</dbReference>
<dbReference type="InterPro" id="IPR049560">
    <property type="entry name" value="MeTrfase_RsmB-F_NOP2_cat"/>
</dbReference>
<dbReference type="PRINTS" id="PR02008">
    <property type="entry name" value="RCMTFAMILY"/>
</dbReference>
<dbReference type="Proteomes" id="UP000008076">
    <property type="component" value="Unassembled WGS sequence"/>
</dbReference>
<evidence type="ECO:0000313" key="12">
    <source>
        <dbReference type="EMBL" id="EDR25748.1"/>
    </source>
</evidence>